<dbReference type="PROSITE" id="PS50157">
    <property type="entry name" value="ZINC_FINGER_C2H2_2"/>
    <property type="match status" value="2"/>
</dbReference>
<evidence type="ECO:0000256" key="5">
    <source>
        <dbReference type="ARBA" id="ARBA00022833"/>
    </source>
</evidence>
<feature type="region of interest" description="Disordered" evidence="8">
    <location>
        <begin position="703"/>
        <end position="735"/>
    </location>
</feature>
<keyword evidence="4 7" id="KW-0863">Zinc-finger</keyword>
<feature type="compositionally biased region" description="Basic and acidic residues" evidence="8">
    <location>
        <begin position="245"/>
        <end position="264"/>
    </location>
</feature>
<evidence type="ECO:0000256" key="7">
    <source>
        <dbReference type="PROSITE-ProRule" id="PRU00042"/>
    </source>
</evidence>
<keyword evidence="3" id="KW-0677">Repeat</keyword>
<feature type="compositionally biased region" description="Basic and acidic residues" evidence="8">
    <location>
        <begin position="480"/>
        <end position="502"/>
    </location>
</feature>
<feature type="compositionally biased region" description="Polar residues" evidence="8">
    <location>
        <begin position="1093"/>
        <end position="1104"/>
    </location>
</feature>
<feature type="domain" description="C2H2-type" evidence="9">
    <location>
        <begin position="534"/>
        <end position="561"/>
    </location>
</feature>
<dbReference type="Gene3D" id="3.30.160.60">
    <property type="entry name" value="Classic Zinc Finger"/>
    <property type="match status" value="2"/>
</dbReference>
<evidence type="ECO:0000256" key="4">
    <source>
        <dbReference type="ARBA" id="ARBA00022771"/>
    </source>
</evidence>
<evidence type="ECO:0000256" key="1">
    <source>
        <dbReference type="ARBA" id="ARBA00004123"/>
    </source>
</evidence>
<evidence type="ECO:0000256" key="2">
    <source>
        <dbReference type="ARBA" id="ARBA00022723"/>
    </source>
</evidence>
<feature type="region of interest" description="Disordered" evidence="8">
    <location>
        <begin position="1048"/>
        <end position="1114"/>
    </location>
</feature>
<sequence>MLLQPKPPPRPPTTSKVGLTIRHLDSGLRSEVIRPYRYIQNSAVLSSINCLTGTSRICSSVEIGNGVGLLMKSEEDAHLCSTKPNPFNFQTILFPDVSPTMNPKCEQYLSSESTLTATSLPLEDIMPSERIKRKFVEKIDEYAVPEETNVLSFASETSSMATKKLRNSLASGERDRSCAVPQTSSCNEYKRWLLPLKCRCERAFEEIEQFLAHTRECSTMLASVMNISHSDAICSAEHNQEHRLQKNDSHCNPEAEPPRSEDGSRSFAMDLTTRVSETHDKTTFVESSPTLICPECKVSTTNHIQLLRHFEAVHGVYGTFSCICGSGFEWLPAFLSHYLLCSMAATTKSGKEGIKERTHEAKIGNGKTCQNGSQSPVNFELNSTKLEYTPDNGKARFNIERQMHESPSRHKSPTGARLTSNDGNMCGLQNFMGKTASMREAFESPAGLHFPENFLLPTTELLRKVDAADSRSVWTALPKSFEKSPRREQKAKGKGGESEERMTGTAKTTATAVGGPTSDGNTTNLVVTDLSRPFKCCHCVKSFKSKALLDQHMHIHYPPKYTCRYCAKKYRWPPVFYHHQRTCKKRPPVTTSCSSSINGISTEALRTSASSGLMTGSHLYAPARSSTQHGQSSSLRFQLPGFPPPTSPLLPLPTIPSVSLPNPLLLYNSANPANFLGFPGMAEMEKQKTRPFFLPHPAVFGTSSWDKAPGKPSQPSPVTPPTGSAPMSPKVNTSAVDGLSPTERLFNMASAMVLQLPFPPPLGVNMDLFRLPILPPPPPAPAPALFPFFSRLPAMDMRPQQSASGPPQTSFEGNSTTRSSHDVNGSGSLRGSTIPSSMVAQNQLDSSDGVAESKMQAPARCTCGTEFDSLSHYLSHIGQCHLFGKIIPPPALSRIAQQQHQAPKTALETSMKGVHLPPPLPPTPFLLPPLNLDNAEKLFPFIGVDSIFPAMLQNSLKNWLPPSSTGEAGSMSSDDRSEESESGQKSLIDVKPPTDEPSTSTLTNMIMTMNAFIQSQKQQSQKGWEADAEMTVPNTAPSVAYTCSAVTTTSPQLTEKQTAKSNSNSTFPAPECSIPSLNQEVPKRTEEEKRLTGATSRRSVETSSPPSPGMTANEPVAAQSLTQPRWHPQEQEHVSNSSQTRIPDPTASLMMMTMANMFAKIATAAVAAAAPPASASEQPENAVSPAPPLPLLMPTQFSPQADLGFKFLPKFDLQGCAGDHTTDVFTTATTTATTTTNLCSKCGKEFSSRLSLKQHVEGKHSAEGKYQCPGCAKRYRWGASYYYHKKSCAAVRDSRSISSLSPPPPPQSSLLPSARTPNSSSPRVTLLESGFCVVSPSGVDASDESSSPIMATSELICSNPGEFLETGFERNFVSGQSVLRTTDEGQMLLLHSTTRLLSQEGSTVARTEEIANALGTEKSNNLVSICFKTDKLS</sequence>
<dbReference type="InterPro" id="IPR050888">
    <property type="entry name" value="ZnF_C2H2-type_TF"/>
</dbReference>
<feature type="compositionally biased region" description="Polar residues" evidence="8">
    <location>
        <begin position="799"/>
        <end position="837"/>
    </location>
</feature>
<reference evidence="10 11" key="2">
    <citation type="submission" date="2018-11" db="EMBL/GenBank/DDBJ databases">
        <authorList>
            <consortium name="Pathogen Informatics"/>
        </authorList>
    </citation>
    <scope>NUCLEOTIDE SEQUENCE [LARGE SCALE GENOMIC DNA]</scope>
    <source>
        <strain evidence="10 11">NST_G2</strain>
    </source>
</reference>
<dbReference type="SUPFAM" id="SSF57667">
    <property type="entry name" value="beta-beta-alpha zinc fingers"/>
    <property type="match status" value="2"/>
</dbReference>
<organism evidence="12">
    <name type="scientific">Schistocephalus solidus</name>
    <name type="common">Tapeworm</name>
    <dbReference type="NCBI Taxonomy" id="70667"/>
    <lineage>
        <taxon>Eukaryota</taxon>
        <taxon>Metazoa</taxon>
        <taxon>Spiralia</taxon>
        <taxon>Lophotrochozoa</taxon>
        <taxon>Platyhelminthes</taxon>
        <taxon>Cestoda</taxon>
        <taxon>Eucestoda</taxon>
        <taxon>Diphyllobothriidea</taxon>
        <taxon>Diphyllobothriidae</taxon>
        <taxon>Schistocephalus</taxon>
    </lineage>
</organism>
<feature type="compositionally biased region" description="Polar residues" evidence="8">
    <location>
        <begin position="1048"/>
        <end position="1067"/>
    </location>
</feature>
<evidence type="ECO:0000256" key="8">
    <source>
        <dbReference type="SAM" id="MobiDB-lite"/>
    </source>
</evidence>
<evidence type="ECO:0000259" key="9">
    <source>
        <dbReference type="PROSITE" id="PS50157"/>
    </source>
</evidence>
<evidence type="ECO:0000313" key="11">
    <source>
        <dbReference type="Proteomes" id="UP000275846"/>
    </source>
</evidence>
<evidence type="ECO:0000313" key="10">
    <source>
        <dbReference type="EMBL" id="VDL93970.1"/>
    </source>
</evidence>
<evidence type="ECO:0000313" key="12">
    <source>
        <dbReference type="WBParaSite" id="SSLN_0000786701-mRNA-1"/>
    </source>
</evidence>
<dbReference type="InterPro" id="IPR036236">
    <property type="entry name" value="Znf_C2H2_sf"/>
</dbReference>
<dbReference type="GO" id="GO:0005634">
    <property type="term" value="C:nucleus"/>
    <property type="evidence" value="ECO:0007669"/>
    <property type="project" value="UniProtKB-SubCell"/>
</dbReference>
<dbReference type="STRING" id="70667.A0A183STN7"/>
<feature type="region of interest" description="Disordered" evidence="8">
    <location>
        <begin position="478"/>
        <end position="517"/>
    </location>
</feature>
<dbReference type="SMART" id="SM00355">
    <property type="entry name" value="ZnF_C2H2"/>
    <property type="match status" value="6"/>
</dbReference>
<feature type="compositionally biased region" description="Basic and acidic residues" evidence="8">
    <location>
        <begin position="1081"/>
        <end position="1091"/>
    </location>
</feature>
<proteinExistence type="predicted"/>
<dbReference type="EMBL" id="UYSU01034216">
    <property type="protein sequence ID" value="VDL93970.1"/>
    <property type="molecule type" value="Genomic_DNA"/>
</dbReference>
<gene>
    <name evidence="10" type="ORF">SSLN_LOCUS7585</name>
</gene>
<dbReference type="WBParaSite" id="SSLN_0000786701-mRNA-1">
    <property type="protein sequence ID" value="SSLN_0000786701-mRNA-1"/>
    <property type="gene ID" value="SSLN_0000786701"/>
</dbReference>
<comment type="subcellular location">
    <subcellularLocation>
        <location evidence="1">Nucleus</location>
    </subcellularLocation>
</comment>
<keyword evidence="5" id="KW-0862">Zinc</keyword>
<keyword evidence="11" id="KW-1185">Reference proteome</keyword>
<reference evidence="12" key="1">
    <citation type="submission" date="2016-06" db="UniProtKB">
        <authorList>
            <consortium name="WormBaseParasite"/>
        </authorList>
    </citation>
    <scope>IDENTIFICATION</scope>
</reference>
<feature type="compositionally biased region" description="Low complexity" evidence="8">
    <location>
        <begin position="503"/>
        <end position="516"/>
    </location>
</feature>
<feature type="region of interest" description="Disordered" evidence="8">
    <location>
        <begin position="797"/>
        <end position="837"/>
    </location>
</feature>
<keyword evidence="2" id="KW-0479">Metal-binding</keyword>
<dbReference type="Proteomes" id="UP000275846">
    <property type="component" value="Unassembled WGS sequence"/>
</dbReference>
<feature type="region of interest" description="Disordered" evidence="8">
    <location>
        <begin position="1125"/>
        <end position="1144"/>
    </location>
</feature>
<dbReference type="PANTHER" id="PTHR24406">
    <property type="entry name" value="TRANSCRIPTIONAL REPRESSOR CTCFL-RELATED"/>
    <property type="match status" value="1"/>
</dbReference>
<dbReference type="PROSITE" id="PS00028">
    <property type="entry name" value="ZINC_FINGER_C2H2_1"/>
    <property type="match status" value="2"/>
</dbReference>
<name>A0A183STN7_SCHSO</name>
<feature type="domain" description="C2H2-type" evidence="9">
    <location>
        <begin position="1237"/>
        <end position="1265"/>
    </location>
</feature>
<keyword evidence="6" id="KW-0539">Nucleus</keyword>
<dbReference type="InterPro" id="IPR013087">
    <property type="entry name" value="Znf_C2H2_type"/>
</dbReference>
<feature type="region of interest" description="Disordered" evidence="8">
    <location>
        <begin position="962"/>
        <end position="999"/>
    </location>
</feature>
<feature type="region of interest" description="Disordered" evidence="8">
    <location>
        <begin position="245"/>
        <end position="265"/>
    </location>
</feature>
<protein>
    <submittedName>
        <fullName evidence="12">C2H2-type domain-containing protein</fullName>
    </submittedName>
</protein>
<evidence type="ECO:0000256" key="6">
    <source>
        <dbReference type="ARBA" id="ARBA00023242"/>
    </source>
</evidence>
<feature type="region of interest" description="Disordered" evidence="8">
    <location>
        <begin position="403"/>
        <end position="423"/>
    </location>
</feature>
<dbReference type="OrthoDB" id="8823111at2759"/>
<feature type="region of interest" description="Disordered" evidence="8">
    <location>
        <begin position="1295"/>
        <end position="1323"/>
    </location>
</feature>
<dbReference type="GO" id="GO:0008270">
    <property type="term" value="F:zinc ion binding"/>
    <property type="evidence" value="ECO:0007669"/>
    <property type="project" value="UniProtKB-KW"/>
</dbReference>
<evidence type="ECO:0000256" key="3">
    <source>
        <dbReference type="ARBA" id="ARBA00022737"/>
    </source>
</evidence>
<accession>A0A183STN7</accession>